<protein>
    <recommendedName>
        <fullName evidence="2">Reverse transcriptase zinc-binding domain-containing protein</fullName>
    </recommendedName>
</protein>
<dbReference type="AlphaFoldDB" id="A0AAD8WHY8"/>
<dbReference type="Pfam" id="PF13966">
    <property type="entry name" value="zf-RVT"/>
    <property type="match status" value="1"/>
</dbReference>
<dbReference type="InterPro" id="IPR026960">
    <property type="entry name" value="RVT-Znf"/>
</dbReference>
<accession>A0AAD8WHY8</accession>
<feature type="region of interest" description="Disordered" evidence="1">
    <location>
        <begin position="91"/>
        <end position="140"/>
    </location>
</feature>
<name>A0AAD8WHY8_LOLMU</name>
<organism evidence="3 4">
    <name type="scientific">Lolium multiflorum</name>
    <name type="common">Italian ryegrass</name>
    <name type="synonym">Lolium perenne subsp. multiflorum</name>
    <dbReference type="NCBI Taxonomy" id="4521"/>
    <lineage>
        <taxon>Eukaryota</taxon>
        <taxon>Viridiplantae</taxon>
        <taxon>Streptophyta</taxon>
        <taxon>Embryophyta</taxon>
        <taxon>Tracheophyta</taxon>
        <taxon>Spermatophyta</taxon>
        <taxon>Magnoliopsida</taxon>
        <taxon>Liliopsida</taxon>
        <taxon>Poales</taxon>
        <taxon>Poaceae</taxon>
        <taxon>BOP clade</taxon>
        <taxon>Pooideae</taxon>
        <taxon>Poodae</taxon>
        <taxon>Poeae</taxon>
        <taxon>Poeae Chloroplast Group 2 (Poeae type)</taxon>
        <taxon>Loliodinae</taxon>
        <taxon>Loliinae</taxon>
        <taxon>Lolium</taxon>
    </lineage>
</organism>
<dbReference type="EMBL" id="JAUUTY010000003">
    <property type="protein sequence ID" value="KAK1660910.1"/>
    <property type="molecule type" value="Genomic_DNA"/>
</dbReference>
<feature type="domain" description="Reverse transcriptase zinc-binding" evidence="2">
    <location>
        <begin position="4"/>
        <end position="66"/>
    </location>
</feature>
<proteinExistence type="predicted"/>
<evidence type="ECO:0000313" key="3">
    <source>
        <dbReference type="EMBL" id="KAK1660910.1"/>
    </source>
</evidence>
<reference evidence="3" key="1">
    <citation type="submission" date="2023-07" db="EMBL/GenBank/DDBJ databases">
        <title>A chromosome-level genome assembly of Lolium multiflorum.</title>
        <authorList>
            <person name="Chen Y."/>
            <person name="Copetti D."/>
            <person name="Kolliker R."/>
            <person name="Studer B."/>
        </authorList>
    </citation>
    <scope>NUCLEOTIDE SEQUENCE</scope>
    <source>
        <strain evidence="3">02402/16</strain>
        <tissue evidence="3">Leaf</tissue>
    </source>
</reference>
<sequence>MSEPVWGSFSPMKCKVFAWLTLRYRLWTSDRRARHGLQEHPDTCYTCLQEEDNVDHIFTLCPYTRQSLPPAPPSLPHAAVACGAKVGGQIHARGRSQGRRPAYPPRCRGGASTELRVRGDKNLQEGAAAPRYWRRPGPRRGYGTSARGAGFYFASVPER</sequence>
<comment type="caution">
    <text evidence="3">The sequence shown here is derived from an EMBL/GenBank/DDBJ whole genome shotgun (WGS) entry which is preliminary data.</text>
</comment>
<gene>
    <name evidence="3" type="ORF">QYE76_049069</name>
</gene>
<keyword evidence="4" id="KW-1185">Reference proteome</keyword>
<evidence type="ECO:0000259" key="2">
    <source>
        <dbReference type="Pfam" id="PF13966"/>
    </source>
</evidence>
<dbReference type="Proteomes" id="UP001231189">
    <property type="component" value="Unassembled WGS sequence"/>
</dbReference>
<evidence type="ECO:0000313" key="4">
    <source>
        <dbReference type="Proteomes" id="UP001231189"/>
    </source>
</evidence>
<evidence type="ECO:0000256" key="1">
    <source>
        <dbReference type="SAM" id="MobiDB-lite"/>
    </source>
</evidence>